<sequence length="67" mass="7812">MKKIILPTHLFHDLSSQKVITAINNFQMKKRMNLLAMVQNKHTFIEPTIKKIGFHVTIPFMVIPHTT</sequence>
<dbReference type="EMBL" id="FNAO01000005">
    <property type="protein sequence ID" value="SDE48323.1"/>
    <property type="molecule type" value="Genomic_DNA"/>
</dbReference>
<reference evidence="1 2" key="1">
    <citation type="submission" date="2016-10" db="EMBL/GenBank/DDBJ databases">
        <authorList>
            <person name="de Groot N.N."/>
        </authorList>
    </citation>
    <scope>NUCLEOTIDE SEQUENCE [LARGE SCALE GENOMIC DNA]</scope>
    <source>
        <strain evidence="1 2">DSM 23421</strain>
    </source>
</reference>
<protein>
    <submittedName>
        <fullName evidence="1">Uncharacterized protein</fullName>
    </submittedName>
</protein>
<proteinExistence type="predicted"/>
<organism evidence="1 2">
    <name type="scientific">Pricia antarctica</name>
    <dbReference type="NCBI Taxonomy" id="641691"/>
    <lineage>
        <taxon>Bacteria</taxon>
        <taxon>Pseudomonadati</taxon>
        <taxon>Bacteroidota</taxon>
        <taxon>Flavobacteriia</taxon>
        <taxon>Flavobacteriales</taxon>
        <taxon>Flavobacteriaceae</taxon>
        <taxon>Pricia</taxon>
    </lineage>
</organism>
<evidence type="ECO:0000313" key="2">
    <source>
        <dbReference type="Proteomes" id="UP000199109"/>
    </source>
</evidence>
<dbReference type="RefSeq" id="WP_245726520.1">
    <property type="nucleotide sequence ID" value="NZ_FNAO01000005.1"/>
</dbReference>
<evidence type="ECO:0000313" key="1">
    <source>
        <dbReference type="EMBL" id="SDE48323.1"/>
    </source>
</evidence>
<dbReference type="AlphaFoldDB" id="A0A1G7D9Y6"/>
<keyword evidence="2" id="KW-1185">Reference proteome</keyword>
<accession>A0A1G7D9Y6</accession>
<name>A0A1G7D9Y6_9FLAO</name>
<dbReference type="STRING" id="641691.SAMN05421636_105231"/>
<gene>
    <name evidence="1" type="ORF">SAMN05421636_105231</name>
</gene>
<dbReference type="Proteomes" id="UP000199109">
    <property type="component" value="Unassembled WGS sequence"/>
</dbReference>